<evidence type="ECO:0000313" key="3">
    <source>
        <dbReference type="Proteomes" id="UP000601435"/>
    </source>
</evidence>
<feature type="non-terminal residue" evidence="2">
    <location>
        <position position="1"/>
    </location>
</feature>
<dbReference type="Proteomes" id="UP000601435">
    <property type="component" value="Unassembled WGS sequence"/>
</dbReference>
<dbReference type="EMBL" id="CAJNJA010023293">
    <property type="protein sequence ID" value="CAE7509035.1"/>
    <property type="molecule type" value="Genomic_DNA"/>
</dbReference>
<keyword evidence="3" id="KW-1185">Reference proteome</keyword>
<sequence length="562" mass="61661">MVDFNIQLQEKFVNKLTKNHAANNPSHPPALDHSRPSQYTAPGQISILDTPLTEEDENNNVEGSRKVTTVTTTIATNGVMINSGGGGWKVPNPDSGCQIGDIFLASQHIRDVWMGQQWVGMYMFQCPGLEMVDGFVAVANEWSMMSSVFNEAISLDQIPTVDVARIAILTERYQSEMHDLLVEVEQSALQAGSTRPLLLLDVIAMQQVRIQVIPRDAALIHYGYEVAMMWERLNGTARSLGMTLKRVSNVCLVRAMRLVEDEYSAMEIAAYQVASGDTGAFRTAEMYATAANDHMVEAAFGLERYYDNLNVTCDDVDLPAEDWQLLMEEVYGLCSLTQRAVGEFVLQDQGEILPDVLERTVEDVETSFESLMLGRSVPHLPAQPNQEVFSDVRDLDSLVQDFLEAITSQTMSGLSGLAASVCNAAGELGEKYLQGGLVSSGSNWPGRRAQALFQQIERSNMAFSSMVQNEATAMWEAINGFETTHSNLLNGGDGLPAILPERQDMKLQWEAIDSAWQAYKPAVTSGQGTGQITMTLDAVQAELRAAVPIFSIPDVVIAETSP</sequence>
<feature type="region of interest" description="Disordered" evidence="1">
    <location>
        <begin position="19"/>
        <end position="42"/>
    </location>
</feature>
<reference evidence="2" key="1">
    <citation type="submission" date="2021-02" db="EMBL/GenBank/DDBJ databases">
        <authorList>
            <person name="Dougan E. K."/>
            <person name="Rhodes N."/>
            <person name="Thang M."/>
            <person name="Chan C."/>
        </authorList>
    </citation>
    <scope>NUCLEOTIDE SEQUENCE</scope>
</reference>
<organism evidence="2 3">
    <name type="scientific">Symbiodinium necroappetens</name>
    <dbReference type="NCBI Taxonomy" id="1628268"/>
    <lineage>
        <taxon>Eukaryota</taxon>
        <taxon>Sar</taxon>
        <taxon>Alveolata</taxon>
        <taxon>Dinophyceae</taxon>
        <taxon>Suessiales</taxon>
        <taxon>Symbiodiniaceae</taxon>
        <taxon>Symbiodinium</taxon>
    </lineage>
</organism>
<evidence type="ECO:0000256" key="1">
    <source>
        <dbReference type="SAM" id="MobiDB-lite"/>
    </source>
</evidence>
<name>A0A812T766_9DINO</name>
<gene>
    <name evidence="2" type="primary">GABBR2</name>
    <name evidence="2" type="ORF">SNEC2469_LOCUS14529</name>
</gene>
<dbReference type="AlphaFoldDB" id="A0A812T766"/>
<evidence type="ECO:0000313" key="2">
    <source>
        <dbReference type="EMBL" id="CAE7509035.1"/>
    </source>
</evidence>
<comment type="caution">
    <text evidence="2">The sequence shown here is derived from an EMBL/GenBank/DDBJ whole genome shotgun (WGS) entry which is preliminary data.</text>
</comment>
<protein>
    <submittedName>
        <fullName evidence="2">GABBR2 protein</fullName>
    </submittedName>
</protein>
<accession>A0A812T766</accession>
<proteinExistence type="predicted"/>